<dbReference type="InterPro" id="IPR000086">
    <property type="entry name" value="NUDIX_hydrolase_dom"/>
</dbReference>
<dbReference type="EMBL" id="JAGSXJ010000007">
    <property type="protein sequence ID" value="KAH6689641.1"/>
    <property type="molecule type" value="Genomic_DNA"/>
</dbReference>
<dbReference type="AlphaFoldDB" id="A0A9P8VGQ9"/>
<evidence type="ECO:0000313" key="3">
    <source>
        <dbReference type="EMBL" id="KAH6689641.1"/>
    </source>
</evidence>
<sequence>MADGIQNFGSPFLQSSQRPRLHTDPPSNNHLKPVYQTSAMAPVQRSLHFADQFLISCGTITLDVSQRKALLIRQRTSGEYFLPKGLKDIEKRLEDAATRETFEETGVPVALLSSHSETRATTPSTASGVRPDSVTEPFAVVTRPGSTNLAFLRIIFWYIASEKAP</sequence>
<evidence type="ECO:0000313" key="4">
    <source>
        <dbReference type="Proteomes" id="UP000770015"/>
    </source>
</evidence>
<evidence type="ECO:0000256" key="1">
    <source>
        <dbReference type="SAM" id="MobiDB-lite"/>
    </source>
</evidence>
<comment type="caution">
    <text evidence="3">The sequence shown here is derived from an EMBL/GenBank/DDBJ whole genome shotgun (WGS) entry which is preliminary data.</text>
</comment>
<protein>
    <recommendedName>
        <fullName evidence="2">Nudix hydrolase domain-containing protein</fullName>
    </recommendedName>
</protein>
<feature type="domain" description="Nudix hydrolase" evidence="2">
    <location>
        <begin position="52"/>
        <end position="165"/>
    </location>
</feature>
<dbReference type="OrthoDB" id="10259236at2759"/>
<dbReference type="Proteomes" id="UP000770015">
    <property type="component" value="Unassembled WGS sequence"/>
</dbReference>
<dbReference type="SUPFAM" id="SSF55811">
    <property type="entry name" value="Nudix"/>
    <property type="match status" value="1"/>
</dbReference>
<keyword evidence="4" id="KW-1185">Reference proteome</keyword>
<feature type="compositionally biased region" description="Polar residues" evidence="1">
    <location>
        <begin position="7"/>
        <end position="18"/>
    </location>
</feature>
<accession>A0A9P8VGQ9</accession>
<organism evidence="3 4">
    <name type="scientific">Plectosphaerella plurivora</name>
    <dbReference type="NCBI Taxonomy" id="936078"/>
    <lineage>
        <taxon>Eukaryota</taxon>
        <taxon>Fungi</taxon>
        <taxon>Dikarya</taxon>
        <taxon>Ascomycota</taxon>
        <taxon>Pezizomycotina</taxon>
        <taxon>Sordariomycetes</taxon>
        <taxon>Hypocreomycetidae</taxon>
        <taxon>Glomerellales</taxon>
        <taxon>Plectosphaerellaceae</taxon>
        <taxon>Plectosphaerella</taxon>
    </lineage>
</organism>
<dbReference type="Pfam" id="PF00293">
    <property type="entry name" value="NUDIX"/>
    <property type="match status" value="1"/>
</dbReference>
<dbReference type="PROSITE" id="PS51462">
    <property type="entry name" value="NUDIX"/>
    <property type="match status" value="1"/>
</dbReference>
<gene>
    <name evidence="3" type="ORF">F5X68DRAFT_260295</name>
</gene>
<reference evidence="3" key="1">
    <citation type="journal article" date="2021" name="Nat. Commun.">
        <title>Genetic determinants of endophytism in the Arabidopsis root mycobiome.</title>
        <authorList>
            <person name="Mesny F."/>
            <person name="Miyauchi S."/>
            <person name="Thiergart T."/>
            <person name="Pickel B."/>
            <person name="Atanasova L."/>
            <person name="Karlsson M."/>
            <person name="Huettel B."/>
            <person name="Barry K.W."/>
            <person name="Haridas S."/>
            <person name="Chen C."/>
            <person name="Bauer D."/>
            <person name="Andreopoulos W."/>
            <person name="Pangilinan J."/>
            <person name="LaButti K."/>
            <person name="Riley R."/>
            <person name="Lipzen A."/>
            <person name="Clum A."/>
            <person name="Drula E."/>
            <person name="Henrissat B."/>
            <person name="Kohler A."/>
            <person name="Grigoriev I.V."/>
            <person name="Martin F.M."/>
            <person name="Hacquard S."/>
        </authorList>
    </citation>
    <scope>NUCLEOTIDE SEQUENCE</scope>
    <source>
        <strain evidence="3">MPI-SDFR-AT-0117</strain>
    </source>
</reference>
<feature type="region of interest" description="Disordered" evidence="1">
    <location>
        <begin position="1"/>
        <end position="32"/>
    </location>
</feature>
<dbReference type="Gene3D" id="3.90.79.10">
    <property type="entry name" value="Nucleoside Triphosphate Pyrophosphohydrolase"/>
    <property type="match status" value="1"/>
</dbReference>
<dbReference type="InterPro" id="IPR015797">
    <property type="entry name" value="NUDIX_hydrolase-like_dom_sf"/>
</dbReference>
<proteinExistence type="predicted"/>
<evidence type="ECO:0000259" key="2">
    <source>
        <dbReference type="PROSITE" id="PS51462"/>
    </source>
</evidence>
<name>A0A9P8VGQ9_9PEZI</name>